<evidence type="ECO:0000313" key="1">
    <source>
        <dbReference type="EMBL" id="OCH83702.1"/>
    </source>
</evidence>
<organism evidence="1 2">
    <name type="scientific">Obba rivulosa</name>
    <dbReference type="NCBI Taxonomy" id="1052685"/>
    <lineage>
        <taxon>Eukaryota</taxon>
        <taxon>Fungi</taxon>
        <taxon>Dikarya</taxon>
        <taxon>Basidiomycota</taxon>
        <taxon>Agaricomycotina</taxon>
        <taxon>Agaricomycetes</taxon>
        <taxon>Polyporales</taxon>
        <taxon>Gelatoporiaceae</taxon>
        <taxon>Obba</taxon>
    </lineage>
</organism>
<dbReference type="OrthoDB" id="3265368at2759"/>
<sequence>MPAHQTTLTPPTVTKIAELHLRLAHTGMYLGKDSVRRKVEWKRIPGVKGRVHELVLRSDETSPSQGDAAAHEPAYLRPSQYTPTLGQAKASCVLAAPPESLDLDLLKPDWPEVIRNLQYFQDRIATKGFTVKRGLLVEGPGGTWRIKLKHKLFNFHTDLMSQEHEPSADEMSTRQVTQNRDIAHIASIFHEPVANEWNK</sequence>
<feature type="non-terminal residue" evidence="1">
    <location>
        <position position="1"/>
    </location>
</feature>
<keyword evidence="2" id="KW-1185">Reference proteome</keyword>
<reference evidence="1 2" key="1">
    <citation type="submission" date="2016-07" db="EMBL/GenBank/DDBJ databases">
        <title>Draft genome of the white-rot fungus Obba rivulosa 3A-2.</title>
        <authorList>
            <consortium name="DOE Joint Genome Institute"/>
            <person name="Miettinen O."/>
            <person name="Riley R."/>
            <person name="Acob R."/>
            <person name="Barry K."/>
            <person name="Cullen D."/>
            <person name="De Vries R."/>
            <person name="Hainaut M."/>
            <person name="Hatakka A."/>
            <person name="Henrissat B."/>
            <person name="Hilden K."/>
            <person name="Kuo R."/>
            <person name="Labutti K."/>
            <person name="Lipzen A."/>
            <person name="Makela M.R."/>
            <person name="Sandor L."/>
            <person name="Spatafora J.W."/>
            <person name="Grigoriev I.V."/>
            <person name="Hibbett D.S."/>
        </authorList>
    </citation>
    <scope>NUCLEOTIDE SEQUENCE [LARGE SCALE GENOMIC DNA]</scope>
    <source>
        <strain evidence="1 2">3A-2</strain>
    </source>
</reference>
<dbReference type="EMBL" id="KV722858">
    <property type="protein sequence ID" value="OCH83702.1"/>
    <property type="molecule type" value="Genomic_DNA"/>
</dbReference>
<evidence type="ECO:0000313" key="2">
    <source>
        <dbReference type="Proteomes" id="UP000250043"/>
    </source>
</evidence>
<proteinExistence type="predicted"/>
<protein>
    <submittedName>
        <fullName evidence="1">Uncharacterized protein</fullName>
    </submittedName>
</protein>
<name>A0A8E2AKM8_9APHY</name>
<dbReference type="Proteomes" id="UP000250043">
    <property type="component" value="Unassembled WGS sequence"/>
</dbReference>
<accession>A0A8E2AKM8</accession>
<gene>
    <name evidence="1" type="ORF">OBBRIDRAFT_808813</name>
</gene>
<dbReference type="AlphaFoldDB" id="A0A8E2AKM8"/>